<reference evidence="13" key="1">
    <citation type="journal article" date="2019" name="Curr. Biol.">
        <title>Genome Sequence of Striga asiatica Provides Insight into the Evolution of Plant Parasitism.</title>
        <authorList>
            <person name="Yoshida S."/>
            <person name="Kim S."/>
            <person name="Wafula E.K."/>
            <person name="Tanskanen J."/>
            <person name="Kim Y.M."/>
            <person name="Honaas L."/>
            <person name="Yang Z."/>
            <person name="Spallek T."/>
            <person name="Conn C.E."/>
            <person name="Ichihashi Y."/>
            <person name="Cheong K."/>
            <person name="Cui S."/>
            <person name="Der J.P."/>
            <person name="Gundlach H."/>
            <person name="Jiao Y."/>
            <person name="Hori C."/>
            <person name="Ishida J.K."/>
            <person name="Kasahara H."/>
            <person name="Kiba T."/>
            <person name="Kim M.S."/>
            <person name="Koo N."/>
            <person name="Laohavisit A."/>
            <person name="Lee Y.H."/>
            <person name="Lumba S."/>
            <person name="McCourt P."/>
            <person name="Mortimer J.C."/>
            <person name="Mutuku J.M."/>
            <person name="Nomura T."/>
            <person name="Sasaki-Sekimoto Y."/>
            <person name="Seto Y."/>
            <person name="Wang Y."/>
            <person name="Wakatake T."/>
            <person name="Sakakibara H."/>
            <person name="Demura T."/>
            <person name="Yamaguchi S."/>
            <person name="Yoneyama K."/>
            <person name="Manabe R.I."/>
            <person name="Nelson D.C."/>
            <person name="Schulman A.H."/>
            <person name="Timko M.P."/>
            <person name="dePamphilis C.W."/>
            <person name="Choi D."/>
            <person name="Shirasu K."/>
        </authorList>
    </citation>
    <scope>NUCLEOTIDE SEQUENCE [LARGE SCALE GENOMIC DNA]</scope>
    <source>
        <strain evidence="13">cv. UVA1</strain>
    </source>
</reference>
<proteinExistence type="inferred from homology"/>
<gene>
    <name evidence="12" type="ORF">STAS_23919</name>
</gene>
<name>A0A5A7QNR0_STRAF</name>
<feature type="compositionally biased region" description="Basic and acidic residues" evidence="10">
    <location>
        <begin position="465"/>
        <end position="474"/>
    </location>
</feature>
<keyword evidence="5 8" id="KW-0119">Carbohydrate metabolism</keyword>
<dbReference type="Pfam" id="PF00759">
    <property type="entry name" value="Glyco_hydro_9"/>
    <property type="match status" value="1"/>
</dbReference>
<keyword evidence="6 8" id="KW-0326">Glycosidase</keyword>
<evidence type="ECO:0000313" key="12">
    <source>
        <dbReference type="EMBL" id="GER46854.1"/>
    </source>
</evidence>
<dbReference type="FunFam" id="1.50.10.10:FF:000020">
    <property type="entry name" value="Endoglucanase"/>
    <property type="match status" value="1"/>
</dbReference>
<dbReference type="PROSITE" id="PS00592">
    <property type="entry name" value="GH9_2"/>
    <property type="match status" value="1"/>
</dbReference>
<evidence type="ECO:0000256" key="2">
    <source>
        <dbReference type="ARBA" id="ARBA00007072"/>
    </source>
</evidence>
<keyword evidence="7 8" id="KW-0624">Polysaccharide degradation</keyword>
<dbReference type="OrthoDB" id="10257085at2759"/>
<evidence type="ECO:0000313" key="13">
    <source>
        <dbReference type="Proteomes" id="UP000325081"/>
    </source>
</evidence>
<dbReference type="InterPro" id="IPR008928">
    <property type="entry name" value="6-hairpin_glycosidase_sf"/>
</dbReference>
<organism evidence="12 13">
    <name type="scientific">Striga asiatica</name>
    <name type="common">Asiatic witchweed</name>
    <name type="synonym">Buchnera asiatica</name>
    <dbReference type="NCBI Taxonomy" id="4170"/>
    <lineage>
        <taxon>Eukaryota</taxon>
        <taxon>Viridiplantae</taxon>
        <taxon>Streptophyta</taxon>
        <taxon>Embryophyta</taxon>
        <taxon>Tracheophyta</taxon>
        <taxon>Spermatophyta</taxon>
        <taxon>Magnoliopsida</taxon>
        <taxon>eudicotyledons</taxon>
        <taxon>Gunneridae</taxon>
        <taxon>Pentapetalae</taxon>
        <taxon>asterids</taxon>
        <taxon>lamiids</taxon>
        <taxon>Lamiales</taxon>
        <taxon>Orobanchaceae</taxon>
        <taxon>Buchnereae</taxon>
        <taxon>Striga</taxon>
    </lineage>
</organism>
<dbReference type="EMBL" id="BKCP01007660">
    <property type="protein sequence ID" value="GER46854.1"/>
    <property type="molecule type" value="Genomic_DNA"/>
</dbReference>
<evidence type="ECO:0000256" key="6">
    <source>
        <dbReference type="ARBA" id="ARBA00023295"/>
    </source>
</evidence>
<dbReference type="Proteomes" id="UP000325081">
    <property type="component" value="Unassembled WGS sequence"/>
</dbReference>
<evidence type="ECO:0000256" key="9">
    <source>
        <dbReference type="RuleBase" id="RU361166"/>
    </source>
</evidence>
<protein>
    <recommendedName>
        <fullName evidence="9">Endoglucanase</fullName>
        <ecNumber evidence="9">3.2.1.4</ecNumber>
    </recommendedName>
</protein>
<dbReference type="InterPro" id="IPR018221">
    <property type="entry name" value="Glyco_hydro_9_His_AS"/>
</dbReference>
<evidence type="ECO:0000256" key="1">
    <source>
        <dbReference type="ARBA" id="ARBA00000966"/>
    </source>
</evidence>
<evidence type="ECO:0000256" key="8">
    <source>
        <dbReference type="PROSITE-ProRule" id="PRU10059"/>
    </source>
</evidence>
<feature type="chain" id="PRO_5022988689" description="Endoglucanase" evidence="9">
    <location>
        <begin position="30"/>
        <end position="500"/>
    </location>
</feature>
<dbReference type="PANTHER" id="PTHR22298">
    <property type="entry name" value="ENDO-1,4-BETA-GLUCANASE"/>
    <property type="match status" value="1"/>
</dbReference>
<dbReference type="AlphaFoldDB" id="A0A5A7QNR0"/>
<dbReference type="InterPro" id="IPR001701">
    <property type="entry name" value="Glyco_hydro_9"/>
</dbReference>
<comment type="catalytic activity">
    <reaction evidence="1 9">
        <text>Endohydrolysis of (1-&gt;4)-beta-D-glucosidic linkages in cellulose, lichenin and cereal beta-D-glucans.</text>
        <dbReference type="EC" id="3.2.1.4"/>
    </reaction>
</comment>
<feature type="active site" evidence="8">
    <location>
        <position position="417"/>
    </location>
</feature>
<keyword evidence="9" id="KW-0732">Signal</keyword>
<feature type="signal peptide" evidence="9">
    <location>
        <begin position="1"/>
        <end position="29"/>
    </location>
</feature>
<keyword evidence="4 9" id="KW-0136">Cellulose degradation</keyword>
<accession>A0A5A7QNR0</accession>
<comment type="caution">
    <text evidence="12">The sequence shown here is derived from an EMBL/GenBank/DDBJ whole genome shotgun (WGS) entry which is preliminary data.</text>
</comment>
<dbReference type="SUPFAM" id="SSF48208">
    <property type="entry name" value="Six-hairpin glycosidases"/>
    <property type="match status" value="1"/>
</dbReference>
<evidence type="ECO:0000256" key="5">
    <source>
        <dbReference type="ARBA" id="ARBA00023277"/>
    </source>
</evidence>
<evidence type="ECO:0000256" key="10">
    <source>
        <dbReference type="SAM" id="MobiDB-lite"/>
    </source>
</evidence>
<sequence>MAAAKFLKGSHFVLILSLILHVTIINVEGGSHDYRDALAKSILFFQGQRSGKLEDQDKALHWRGDSALTDGQSDGVDLSGGYYDAGDNVKFNFPMAFTITVLSWGVIENGNKMRSNGQLPKAMGAIRWGTEYLLKSAQHLNSSGKLYAGVGDPYKDHTCWERAEDMDTDRTAYYVTPQKPGSDLAAEMAAAMASASMVFRKTDLKYSRLLLQMAKNVMQFAVDHPGAYSDSLSNYVCPFYCSYSGYNDELIWGAAWLHRATNDAKYLDLIQSLGDNDPPDLFSWDNKVAGADVLLARRYLVGKDQNFAPYSQKAEAFMCKIMPNSPSSTTQYTPGGLMYKLGASNLQYVTSATLLLTTYAKYMKASHHTFDCGSFHTVTPAYLRNLAKTQVDYILGENPMKMSYMVGYGTNYPKRIHHRGSSMPSMYVQPQHIGCGDGMQQYFHSSSPNPNILTGAIVGGPDSNDQYKDQREDDAQSEPATYINAAIVASLAYFAPTQQY</sequence>
<comment type="similarity">
    <text evidence="2 8 9">Belongs to the glycosyl hydrolase 9 (cellulase E) family.</text>
</comment>
<dbReference type="InterPro" id="IPR012341">
    <property type="entry name" value="6hp_glycosidase-like_sf"/>
</dbReference>
<dbReference type="EC" id="3.2.1.4" evidence="9"/>
<evidence type="ECO:0000256" key="3">
    <source>
        <dbReference type="ARBA" id="ARBA00022801"/>
    </source>
</evidence>
<feature type="domain" description="Glycoside hydrolase family 9" evidence="11">
    <location>
        <begin position="34"/>
        <end position="490"/>
    </location>
</feature>
<dbReference type="GO" id="GO:0008810">
    <property type="term" value="F:cellulase activity"/>
    <property type="evidence" value="ECO:0007669"/>
    <property type="project" value="UniProtKB-EC"/>
</dbReference>
<keyword evidence="13" id="KW-1185">Reference proteome</keyword>
<evidence type="ECO:0000256" key="4">
    <source>
        <dbReference type="ARBA" id="ARBA00023001"/>
    </source>
</evidence>
<feature type="region of interest" description="Disordered" evidence="10">
    <location>
        <begin position="453"/>
        <end position="477"/>
    </location>
</feature>
<evidence type="ECO:0000256" key="7">
    <source>
        <dbReference type="ARBA" id="ARBA00023326"/>
    </source>
</evidence>
<dbReference type="Gene3D" id="1.50.10.10">
    <property type="match status" value="1"/>
</dbReference>
<dbReference type="GO" id="GO:0030245">
    <property type="term" value="P:cellulose catabolic process"/>
    <property type="evidence" value="ECO:0007669"/>
    <property type="project" value="UniProtKB-KW"/>
</dbReference>
<keyword evidence="3 8" id="KW-0378">Hydrolase</keyword>
<evidence type="ECO:0000259" key="11">
    <source>
        <dbReference type="Pfam" id="PF00759"/>
    </source>
</evidence>